<dbReference type="InterPro" id="IPR009057">
    <property type="entry name" value="Homeodomain-like_sf"/>
</dbReference>
<dbReference type="SUPFAM" id="SSF48498">
    <property type="entry name" value="Tetracyclin repressor-like, C-terminal domain"/>
    <property type="match status" value="1"/>
</dbReference>
<organism evidence="1 2">
    <name type="scientific">Brachybacterium sacelli</name>
    <dbReference type="NCBI Taxonomy" id="173364"/>
    <lineage>
        <taxon>Bacteria</taxon>
        <taxon>Bacillati</taxon>
        <taxon>Actinomycetota</taxon>
        <taxon>Actinomycetes</taxon>
        <taxon>Micrococcales</taxon>
        <taxon>Dermabacteraceae</taxon>
        <taxon>Brachybacterium</taxon>
    </lineage>
</organism>
<name>A0ABS4X697_9MICO</name>
<dbReference type="InterPro" id="IPR036271">
    <property type="entry name" value="Tet_transcr_reg_TetR-rel_C_sf"/>
</dbReference>
<accession>A0ABS4X697</accession>
<protein>
    <submittedName>
        <fullName evidence="1">AcrR family transcriptional regulator</fullName>
    </submittedName>
</protein>
<evidence type="ECO:0000313" key="1">
    <source>
        <dbReference type="EMBL" id="MBP2384000.1"/>
    </source>
</evidence>
<reference evidence="1 2" key="1">
    <citation type="submission" date="2021-03" db="EMBL/GenBank/DDBJ databases">
        <title>Sequencing the genomes of 1000 actinobacteria strains.</title>
        <authorList>
            <person name="Klenk H.-P."/>
        </authorList>
    </citation>
    <scope>NUCLEOTIDE SEQUENCE [LARGE SCALE GENOMIC DNA]</scope>
    <source>
        <strain evidence="1 2">DSM 14566</strain>
    </source>
</reference>
<dbReference type="Gene3D" id="1.10.357.10">
    <property type="entry name" value="Tetracycline Repressor, domain 2"/>
    <property type="match status" value="1"/>
</dbReference>
<evidence type="ECO:0000313" key="2">
    <source>
        <dbReference type="Proteomes" id="UP001519290"/>
    </source>
</evidence>
<sequence>MSKSVVLYHFGSKQELLEAAVEEVYAKAAPDLLAAMESAQGHREKLDAYLHGCVMFAWTNQQRLAGVGEIFRNLRDSDGRLRYSHADSDALISVVEQMLLNGQHAGEFGHVHARTVAVMIRSTIDALPGVFAAEPGTDALAFSTRLCEAVGRMVAKEMTS</sequence>
<keyword evidence="2" id="KW-1185">Reference proteome</keyword>
<comment type="caution">
    <text evidence="1">The sequence shown here is derived from an EMBL/GenBank/DDBJ whole genome shotgun (WGS) entry which is preliminary data.</text>
</comment>
<gene>
    <name evidence="1" type="ORF">JOF43_003989</name>
</gene>
<dbReference type="EMBL" id="JAGIOD010000002">
    <property type="protein sequence ID" value="MBP2384000.1"/>
    <property type="molecule type" value="Genomic_DNA"/>
</dbReference>
<dbReference type="Proteomes" id="UP001519290">
    <property type="component" value="Unassembled WGS sequence"/>
</dbReference>
<dbReference type="SUPFAM" id="SSF46689">
    <property type="entry name" value="Homeodomain-like"/>
    <property type="match status" value="1"/>
</dbReference>
<proteinExistence type="predicted"/>